<evidence type="ECO:0000313" key="3">
    <source>
        <dbReference type="EMBL" id="EGQ27644.1"/>
    </source>
</evidence>
<dbReference type="InterPro" id="IPR024654">
    <property type="entry name" value="Calcineurin-like_PHP_lpxH"/>
</dbReference>
<organism evidence="3 4">
    <name type="scientific">Sporosarcina newyorkensis 2681</name>
    <dbReference type="NCBI Taxonomy" id="1027292"/>
    <lineage>
        <taxon>Bacteria</taxon>
        <taxon>Bacillati</taxon>
        <taxon>Bacillota</taxon>
        <taxon>Bacilli</taxon>
        <taxon>Bacillales</taxon>
        <taxon>Caryophanaceae</taxon>
        <taxon>Sporosarcina</taxon>
    </lineage>
</organism>
<dbReference type="OrthoDB" id="2351901at2"/>
<accession>F9DNL0</accession>
<evidence type="ECO:0000259" key="2">
    <source>
        <dbReference type="Pfam" id="PF12850"/>
    </source>
</evidence>
<dbReference type="AlphaFoldDB" id="F9DNL0"/>
<dbReference type="Gene3D" id="3.60.21.10">
    <property type="match status" value="1"/>
</dbReference>
<evidence type="ECO:0000313" key="4">
    <source>
        <dbReference type="Proteomes" id="UP000005316"/>
    </source>
</evidence>
<sequence>MTKLQYALLGDIHSSIEDLKAVLGQISIEASRAEIIGLGDLYECTVSKKDLRGQIYSSVDEVIKHPEGFDQLLTFPSVYGNQEERILLLTEHAEPLRDYLHNLPETLSAGEAVIIHGHQWNPDGKTAWLNMQIPDKPIVFHGHTHRSGYTRDQQEMLISGRGKISLSGKRNIVNVGAVVGSREWVLFNAEERTVRFMRAQRG</sequence>
<protein>
    <recommendedName>
        <fullName evidence="2">Calcineurin-like phosphoesterase domain-containing protein</fullName>
    </recommendedName>
</protein>
<dbReference type="eggNOG" id="COG0639">
    <property type="taxonomic scope" value="Bacteria"/>
</dbReference>
<dbReference type="Proteomes" id="UP000005316">
    <property type="component" value="Unassembled WGS sequence"/>
</dbReference>
<dbReference type="STRING" id="759851.SAMN04244570_0563"/>
<evidence type="ECO:0000256" key="1">
    <source>
        <dbReference type="ARBA" id="ARBA00008950"/>
    </source>
</evidence>
<dbReference type="InterPro" id="IPR029052">
    <property type="entry name" value="Metallo-depent_PP-like"/>
</dbReference>
<comment type="caution">
    <text evidence="3">The sequence shown here is derived from an EMBL/GenBank/DDBJ whole genome shotgun (WGS) entry which is preliminary data.</text>
</comment>
<dbReference type="Pfam" id="PF12850">
    <property type="entry name" value="Metallophos_2"/>
    <property type="match status" value="1"/>
</dbReference>
<gene>
    <name evidence="3" type="ORF">HMPREF9372_0390</name>
</gene>
<dbReference type="SUPFAM" id="SSF56300">
    <property type="entry name" value="Metallo-dependent phosphatases"/>
    <property type="match status" value="1"/>
</dbReference>
<dbReference type="HOGENOM" id="CLU_1382310_0_0_9"/>
<comment type="similarity">
    <text evidence="1">Belongs to the metallophosphoesterase superfamily. YfcE family.</text>
</comment>
<name>F9DNL0_9BACL</name>
<feature type="domain" description="Calcineurin-like phosphoesterase" evidence="2">
    <location>
        <begin position="6"/>
        <end position="181"/>
    </location>
</feature>
<reference evidence="3 4" key="1">
    <citation type="submission" date="2011-04" db="EMBL/GenBank/DDBJ databases">
        <authorList>
            <person name="Muzny D."/>
            <person name="Qin X."/>
            <person name="Deng J."/>
            <person name="Jiang H."/>
            <person name="Liu Y."/>
            <person name="Qu J."/>
            <person name="Song X.-Z."/>
            <person name="Zhang L."/>
            <person name="Thornton R."/>
            <person name="Coyle M."/>
            <person name="Francisco L."/>
            <person name="Jackson L."/>
            <person name="Javaid M."/>
            <person name="Korchina V."/>
            <person name="Kovar C."/>
            <person name="Mata R."/>
            <person name="Mathew T."/>
            <person name="Ngo R."/>
            <person name="Nguyen L."/>
            <person name="Nguyen N."/>
            <person name="Okwuonu G."/>
            <person name="Ongeri F."/>
            <person name="Pham C."/>
            <person name="Simmons D."/>
            <person name="Wilczek-Boney K."/>
            <person name="Hale W."/>
            <person name="Jakkamsetti A."/>
            <person name="Pham P."/>
            <person name="Ruth R."/>
            <person name="San Lucas F."/>
            <person name="Warren J."/>
            <person name="Zhang J."/>
            <person name="Zhao Z."/>
            <person name="Zhou C."/>
            <person name="Zhu D."/>
            <person name="Lee S."/>
            <person name="Bess C."/>
            <person name="Blankenburg K."/>
            <person name="Forbes L."/>
            <person name="Fu Q."/>
            <person name="Gubbala S."/>
            <person name="Hirani K."/>
            <person name="Jayaseelan J.C."/>
            <person name="Lara F."/>
            <person name="Munidasa M."/>
            <person name="Palculict T."/>
            <person name="Patil S."/>
            <person name="Pu L.-L."/>
            <person name="Saada N."/>
            <person name="Tang L."/>
            <person name="Weissenberger G."/>
            <person name="Zhu Y."/>
            <person name="Hemphill L."/>
            <person name="Shang Y."/>
            <person name="Youmans B."/>
            <person name="Ayvaz T."/>
            <person name="Ross M."/>
            <person name="Santibanez J."/>
            <person name="Aqrawi P."/>
            <person name="Gross S."/>
            <person name="Joshi V."/>
            <person name="Fowler G."/>
            <person name="Nazareth L."/>
            <person name="Reid J."/>
            <person name="Worley K."/>
            <person name="Petrosino J."/>
            <person name="Highlander S."/>
            <person name="Gibbs R."/>
        </authorList>
    </citation>
    <scope>NUCLEOTIDE SEQUENCE [LARGE SCALE GENOMIC DNA]</scope>
    <source>
        <strain evidence="3 4">2681</strain>
    </source>
</reference>
<proteinExistence type="inferred from homology"/>
<dbReference type="EMBL" id="AFPZ01000011">
    <property type="protein sequence ID" value="EGQ27644.1"/>
    <property type="molecule type" value="Genomic_DNA"/>
</dbReference>
<dbReference type="CDD" id="cd00838">
    <property type="entry name" value="MPP_superfamily"/>
    <property type="match status" value="1"/>
</dbReference>